<gene>
    <name evidence="2" type="ORF">CBM2613_B10218</name>
</gene>
<feature type="region of interest" description="Disordered" evidence="1">
    <location>
        <begin position="56"/>
        <end position="75"/>
    </location>
</feature>
<name>A0A976AZD4_9BURK</name>
<protein>
    <submittedName>
        <fullName evidence="2">Uncharacterized protein</fullName>
    </submittedName>
</protein>
<evidence type="ECO:0000313" key="3">
    <source>
        <dbReference type="Proteomes" id="UP000256952"/>
    </source>
</evidence>
<feature type="region of interest" description="Disordered" evidence="1">
    <location>
        <begin position="1"/>
        <end position="34"/>
    </location>
</feature>
<dbReference type="EMBL" id="OFTH01000034">
    <property type="protein sequence ID" value="SOZ66316.1"/>
    <property type="molecule type" value="Genomic_DNA"/>
</dbReference>
<accession>A0A976AZD4</accession>
<dbReference type="AlphaFoldDB" id="A0A976AZD4"/>
<comment type="caution">
    <text evidence="2">The sequence shown here is derived from an EMBL/GenBank/DDBJ whole genome shotgun (WGS) entry which is preliminary data.</text>
</comment>
<sequence length="93" mass="9442">MNEGTGMGWWPGPRTGRRAAPATSQDIPRAPAPAAVPFLSAPGVCPTPQQVPGGAAGIGGECGTSHRAPARAGGQRLSLHSDFSYDAAQYTGR</sequence>
<reference evidence="2 3" key="1">
    <citation type="submission" date="2018-01" db="EMBL/GenBank/DDBJ databases">
        <authorList>
            <person name="Clerissi C."/>
        </authorList>
    </citation>
    <scope>NUCLEOTIDE SEQUENCE [LARGE SCALE GENOMIC DNA]</scope>
    <source>
        <strain evidence="2">Cupriavidus taiwanensis STM 8556</strain>
    </source>
</reference>
<evidence type="ECO:0000313" key="2">
    <source>
        <dbReference type="EMBL" id="SOZ66316.1"/>
    </source>
</evidence>
<evidence type="ECO:0000256" key="1">
    <source>
        <dbReference type="SAM" id="MobiDB-lite"/>
    </source>
</evidence>
<organism evidence="2 3">
    <name type="scientific">Cupriavidus taiwanensis</name>
    <dbReference type="NCBI Taxonomy" id="164546"/>
    <lineage>
        <taxon>Bacteria</taxon>
        <taxon>Pseudomonadati</taxon>
        <taxon>Pseudomonadota</taxon>
        <taxon>Betaproteobacteria</taxon>
        <taxon>Burkholderiales</taxon>
        <taxon>Burkholderiaceae</taxon>
        <taxon>Cupriavidus</taxon>
    </lineage>
</organism>
<dbReference type="Proteomes" id="UP000256952">
    <property type="component" value="Chromosome CBM2613_b"/>
</dbReference>
<proteinExistence type="predicted"/>